<evidence type="ECO:0000313" key="2">
    <source>
        <dbReference type="Proteomes" id="UP000027208"/>
    </source>
</evidence>
<dbReference type="AlphaFoldDB" id="A0A836MIJ4"/>
<evidence type="ECO:0008006" key="3">
    <source>
        <dbReference type="Google" id="ProtNLM"/>
    </source>
</evidence>
<reference evidence="1 2" key="1">
    <citation type="submission" date="2014-04" db="EMBL/GenBank/DDBJ databases">
        <title>The Genome Sequence of Acinetobacter baumanii BIDMC 57.</title>
        <authorList>
            <consortium name="The Broad Institute Genomics Platform"/>
            <consortium name="The Broad Institute Genome Sequencing Center for Infectious Disease"/>
            <person name="Murphy C."/>
            <person name="Cosimi L."/>
            <person name="Cerqueira G."/>
            <person name="Feldgarden M."/>
            <person name="Earl A."/>
            <person name="Spencer M.D."/>
            <person name="Fodor A."/>
            <person name="Sautter R.L."/>
            <person name="Hung D."/>
            <person name="Onderdonk A.B."/>
            <person name="Ernst C."/>
            <person name="Delaney M."/>
            <person name="DuBois A."/>
            <person name="Young S.K."/>
            <person name="Zeng Q."/>
            <person name="Gargeya S."/>
            <person name="Abouelleil A."/>
            <person name="Alvarado L."/>
            <person name="Chapman S.B."/>
            <person name="Gainer-Dewar J."/>
            <person name="Goldberg J."/>
            <person name="Griggs A."/>
            <person name="Gujja S."/>
            <person name="Hansen M."/>
            <person name="Howarth C."/>
            <person name="Imamovic A."/>
            <person name="Larimer J."/>
            <person name="Pearson M."/>
            <person name="Poon T.W."/>
            <person name="Priest M."/>
            <person name="Roberts A."/>
            <person name="Saif S."/>
            <person name="Shea T."/>
            <person name="Sykes S."/>
            <person name="Wortman J."/>
            <person name="Nusbaum C."/>
            <person name="Birren B."/>
        </authorList>
    </citation>
    <scope>NUCLEOTIDE SEQUENCE [LARGE SCALE GENOMIC DNA]</scope>
    <source>
        <strain evidence="1 2">BIDMC 57</strain>
    </source>
</reference>
<organism evidence="1 2">
    <name type="scientific">Acinetobacter nosocomialis</name>
    <dbReference type="NCBI Taxonomy" id="106654"/>
    <lineage>
        <taxon>Bacteria</taxon>
        <taxon>Pseudomonadati</taxon>
        <taxon>Pseudomonadota</taxon>
        <taxon>Gammaproteobacteria</taxon>
        <taxon>Moraxellales</taxon>
        <taxon>Moraxellaceae</taxon>
        <taxon>Acinetobacter</taxon>
        <taxon>Acinetobacter calcoaceticus/baumannii complex</taxon>
    </lineage>
</organism>
<sequence>MNKLYKIILILTGVIFLFSGCSRDPIREVLKNVEGVPRKEKDRSINWYKMNPQISEKVKNACDQNTSKYFQREDCINAKASLNLLLLESSTDLSNNIRLSRDREYFNKIDLLRKSLLQVHPIYQCSD</sequence>
<comment type="caution">
    <text evidence="1">The sequence shown here is derived from an EMBL/GenBank/DDBJ whole genome shotgun (WGS) entry which is preliminary data.</text>
</comment>
<accession>A0A836MIJ4</accession>
<dbReference type="PROSITE" id="PS51257">
    <property type="entry name" value="PROKAR_LIPOPROTEIN"/>
    <property type="match status" value="1"/>
</dbReference>
<gene>
    <name evidence="1" type="ORF">AE32_02811</name>
</gene>
<dbReference type="RefSeq" id="WP_079377800.1">
    <property type="nucleotide sequence ID" value="NZ_KK737786.1"/>
</dbReference>
<proteinExistence type="predicted"/>
<evidence type="ECO:0000313" key="1">
    <source>
        <dbReference type="EMBL" id="KDM54443.1"/>
    </source>
</evidence>
<dbReference type="Proteomes" id="UP000027208">
    <property type="component" value="Unassembled WGS sequence"/>
</dbReference>
<protein>
    <recommendedName>
        <fullName evidence="3">Lipoprotein</fullName>
    </recommendedName>
</protein>
<name>A0A836MIJ4_ACINO</name>
<dbReference type="EMBL" id="JMUI01000013">
    <property type="protein sequence ID" value="KDM54443.1"/>
    <property type="molecule type" value="Genomic_DNA"/>
</dbReference>